<dbReference type="Proteomes" id="UP000824260">
    <property type="component" value="Unassembled WGS sequence"/>
</dbReference>
<evidence type="ECO:0000256" key="1">
    <source>
        <dbReference type="ARBA" id="ARBA00001933"/>
    </source>
</evidence>
<dbReference type="Pfam" id="PF00155">
    <property type="entry name" value="Aminotran_1_2"/>
    <property type="match status" value="1"/>
</dbReference>
<dbReference type="InterPro" id="IPR050881">
    <property type="entry name" value="LL-DAP_aminotransferase"/>
</dbReference>
<dbReference type="SUPFAM" id="SSF53383">
    <property type="entry name" value="PLP-dependent transferases"/>
    <property type="match status" value="1"/>
</dbReference>
<sequence>MDWRFSQRALRFQPNIFNVLKDLKGERLTRGEWVCDLSVGTPDFPVAEHIRKAAAQAALDAESYKYALGDLPELTQAVQGWYARRYGVSLAESEIMGVYGSQEGIAHIALTLCDPGDVVLVPNPCYPIFEYGPYLNGAEIAYYPLDEQSGYLPDLAAIDEETARRAKMMIVSFPANPVGAVAPRAFYDDLVAFARRHEICIVHDNAYSEIIFDGAEGISFLSVPGAMEVGVEFNSLSKTYNLTGARLSFLLGNRAIIERFRALRTQIDYGLFLVAQRAAIAALNGPQEGVQAQRAEYQRRRDALCHGLTAAGWDVPDAKGTMFVWARTPHGWEDDEAFVQELFARTGVLCTPGSAFASLGRGHVRFALVRPAEDLAACVERVQKSGLI</sequence>
<comment type="cofactor">
    <cofactor evidence="1">
        <name>pyridoxal 5'-phosphate</name>
        <dbReference type="ChEBI" id="CHEBI:597326"/>
    </cofactor>
</comment>
<name>A0A9D1CW97_9FIRM</name>
<evidence type="ECO:0000256" key="3">
    <source>
        <dbReference type="ARBA" id="ARBA00022679"/>
    </source>
</evidence>
<evidence type="ECO:0000313" key="5">
    <source>
        <dbReference type="EMBL" id="HIQ82852.1"/>
    </source>
</evidence>
<proteinExistence type="predicted"/>
<dbReference type="EMBL" id="DVFZ01000070">
    <property type="protein sequence ID" value="HIQ82852.1"/>
    <property type="molecule type" value="Genomic_DNA"/>
</dbReference>
<evidence type="ECO:0000259" key="4">
    <source>
        <dbReference type="Pfam" id="PF00155"/>
    </source>
</evidence>
<dbReference type="InterPro" id="IPR015422">
    <property type="entry name" value="PyrdxlP-dep_Trfase_small"/>
</dbReference>
<keyword evidence="3" id="KW-0808">Transferase</keyword>
<dbReference type="PANTHER" id="PTHR42832:SF4">
    <property type="entry name" value="BLR3474 PROTEIN"/>
    <property type="match status" value="1"/>
</dbReference>
<comment type="caution">
    <text evidence="5">The sequence shown here is derived from an EMBL/GenBank/DDBJ whole genome shotgun (WGS) entry which is preliminary data.</text>
</comment>
<dbReference type="AlphaFoldDB" id="A0A9D1CW97"/>
<protein>
    <submittedName>
        <fullName evidence="5">Aminotransferase class I/II-fold pyridoxal phosphate-dependent enzyme</fullName>
    </submittedName>
</protein>
<evidence type="ECO:0000256" key="2">
    <source>
        <dbReference type="ARBA" id="ARBA00022576"/>
    </source>
</evidence>
<reference evidence="5" key="2">
    <citation type="journal article" date="2021" name="PeerJ">
        <title>Extensive microbial diversity within the chicken gut microbiome revealed by metagenomics and culture.</title>
        <authorList>
            <person name="Gilroy R."/>
            <person name="Ravi A."/>
            <person name="Getino M."/>
            <person name="Pursley I."/>
            <person name="Horton D.L."/>
            <person name="Alikhan N.F."/>
            <person name="Baker D."/>
            <person name="Gharbi K."/>
            <person name="Hall N."/>
            <person name="Watson M."/>
            <person name="Adriaenssens E.M."/>
            <person name="Foster-Nyarko E."/>
            <person name="Jarju S."/>
            <person name="Secka A."/>
            <person name="Antonio M."/>
            <person name="Oren A."/>
            <person name="Chaudhuri R.R."/>
            <person name="La Ragione R."/>
            <person name="Hildebrand F."/>
            <person name="Pallen M.J."/>
        </authorList>
    </citation>
    <scope>NUCLEOTIDE SEQUENCE</scope>
    <source>
        <strain evidence="5">ChiSjej6B24-2974</strain>
    </source>
</reference>
<evidence type="ECO:0000313" key="6">
    <source>
        <dbReference type="Proteomes" id="UP000824260"/>
    </source>
</evidence>
<feature type="domain" description="Aminotransferase class I/classII large" evidence="4">
    <location>
        <begin position="35"/>
        <end position="381"/>
    </location>
</feature>
<dbReference type="InterPro" id="IPR015421">
    <property type="entry name" value="PyrdxlP-dep_Trfase_major"/>
</dbReference>
<dbReference type="Gene3D" id="3.90.1150.10">
    <property type="entry name" value="Aspartate Aminotransferase, domain 1"/>
    <property type="match status" value="1"/>
</dbReference>
<dbReference type="InterPro" id="IPR015424">
    <property type="entry name" value="PyrdxlP-dep_Trfase"/>
</dbReference>
<organism evidence="5 6">
    <name type="scientific">Candidatus Pullichristensenella stercorigallinarum</name>
    <dbReference type="NCBI Taxonomy" id="2840909"/>
    <lineage>
        <taxon>Bacteria</taxon>
        <taxon>Bacillati</taxon>
        <taxon>Bacillota</taxon>
        <taxon>Clostridia</taxon>
        <taxon>Candidatus Pullichristensenella</taxon>
    </lineage>
</organism>
<dbReference type="InterPro" id="IPR004839">
    <property type="entry name" value="Aminotransferase_I/II_large"/>
</dbReference>
<gene>
    <name evidence="5" type="ORF">IAA52_07085</name>
</gene>
<accession>A0A9D1CW97</accession>
<dbReference type="Gene3D" id="3.40.640.10">
    <property type="entry name" value="Type I PLP-dependent aspartate aminotransferase-like (Major domain)"/>
    <property type="match status" value="1"/>
</dbReference>
<dbReference type="PANTHER" id="PTHR42832">
    <property type="entry name" value="AMINO ACID AMINOTRANSFERASE"/>
    <property type="match status" value="1"/>
</dbReference>
<dbReference type="GO" id="GO:0030170">
    <property type="term" value="F:pyridoxal phosphate binding"/>
    <property type="evidence" value="ECO:0007669"/>
    <property type="project" value="InterPro"/>
</dbReference>
<keyword evidence="2 5" id="KW-0032">Aminotransferase</keyword>
<dbReference type="GO" id="GO:0008483">
    <property type="term" value="F:transaminase activity"/>
    <property type="evidence" value="ECO:0007669"/>
    <property type="project" value="UniProtKB-KW"/>
</dbReference>
<dbReference type="CDD" id="cd00609">
    <property type="entry name" value="AAT_like"/>
    <property type="match status" value="1"/>
</dbReference>
<reference evidence="5" key="1">
    <citation type="submission" date="2020-10" db="EMBL/GenBank/DDBJ databases">
        <authorList>
            <person name="Gilroy R."/>
        </authorList>
    </citation>
    <scope>NUCLEOTIDE SEQUENCE</scope>
    <source>
        <strain evidence="5">ChiSjej6B24-2974</strain>
    </source>
</reference>